<dbReference type="EMBL" id="CP149822">
    <property type="protein sequence ID" value="WZN41694.1"/>
    <property type="molecule type" value="Genomic_DNA"/>
</dbReference>
<name>A0ABZ2YPK9_9BACT</name>
<protein>
    <recommendedName>
        <fullName evidence="3">ASCH domain-containing protein</fullName>
    </recommendedName>
</protein>
<dbReference type="RefSeq" id="WP_341836542.1">
    <property type="nucleotide sequence ID" value="NZ_CP149822.1"/>
</dbReference>
<dbReference type="InterPro" id="IPR036390">
    <property type="entry name" value="WH_DNA-bd_sf"/>
</dbReference>
<dbReference type="SUPFAM" id="SSF46785">
    <property type="entry name" value="Winged helix' DNA-binding domain"/>
    <property type="match status" value="1"/>
</dbReference>
<evidence type="ECO:0000313" key="2">
    <source>
        <dbReference type="Proteomes" id="UP001485459"/>
    </source>
</evidence>
<proteinExistence type="predicted"/>
<evidence type="ECO:0008006" key="3">
    <source>
        <dbReference type="Google" id="ProtNLM"/>
    </source>
</evidence>
<accession>A0ABZ2YPK9</accession>
<keyword evidence="2" id="KW-1185">Reference proteome</keyword>
<evidence type="ECO:0000313" key="1">
    <source>
        <dbReference type="EMBL" id="WZN41694.1"/>
    </source>
</evidence>
<dbReference type="Proteomes" id="UP001485459">
    <property type="component" value="Chromosome"/>
</dbReference>
<sequence length="194" mass="22091">MLFRDNIMEAIRQGRVKLAYRRWKRPSVKTGGTLLTAIGLLHIDEVTVVPESDITEATAKESGFPSKRALFTELDKRPGTLYRIRFHYGGDDPRIALRENEKVSKAEMEKILKKLQGLDERSPYGAWTKRTLGIIAKRPAERAGDLAEALRIDKDWLKVSIRKLKNMGLTESLEIGYQLSPRGETVLGAWKRRS</sequence>
<organism evidence="1 2">
    <name type="scientific">Chitinophaga pollutisoli</name>
    <dbReference type="NCBI Taxonomy" id="3133966"/>
    <lineage>
        <taxon>Bacteria</taxon>
        <taxon>Pseudomonadati</taxon>
        <taxon>Bacteroidota</taxon>
        <taxon>Chitinophagia</taxon>
        <taxon>Chitinophagales</taxon>
        <taxon>Chitinophagaceae</taxon>
        <taxon>Chitinophaga</taxon>
    </lineage>
</organism>
<gene>
    <name evidence="1" type="ORF">WJU16_01405</name>
</gene>
<reference evidence="2" key="1">
    <citation type="submission" date="2024-03" db="EMBL/GenBank/DDBJ databases">
        <title>Chitinophaga horti sp. nov., isolated from garden soil.</title>
        <authorList>
            <person name="Lee D.S."/>
            <person name="Han D.M."/>
            <person name="Baek J.H."/>
            <person name="Choi D.G."/>
            <person name="Jeon J.H."/>
            <person name="Jeon C.O."/>
        </authorList>
    </citation>
    <scope>NUCLEOTIDE SEQUENCE [LARGE SCALE GENOMIC DNA]</scope>
    <source>
        <strain evidence="2">GPA1</strain>
    </source>
</reference>